<dbReference type="InterPro" id="IPR033704">
    <property type="entry name" value="dUTPase_trimeric"/>
</dbReference>
<dbReference type="HAMAP" id="MF_00116">
    <property type="entry name" value="dUTPase_bact"/>
    <property type="match status" value="1"/>
</dbReference>
<keyword evidence="2 5" id="KW-0378">Hydrolase</keyword>
<keyword evidence="5" id="KW-0460">Magnesium</keyword>
<dbReference type="CDD" id="cd07557">
    <property type="entry name" value="trimeric_dUTPase"/>
    <property type="match status" value="1"/>
</dbReference>
<comment type="caution">
    <text evidence="5">Lacks conserved residue(s) required for the propagation of feature annotation.</text>
</comment>
<dbReference type="InterPro" id="IPR029054">
    <property type="entry name" value="dUTPase-like"/>
</dbReference>
<reference evidence="7 8" key="1">
    <citation type="submission" date="2023-02" db="EMBL/GenBank/DDBJ databases">
        <title>Devosia algicola sp. nov., isolated from the phycosphere of marine algae.</title>
        <authorList>
            <person name="Kim J.M."/>
            <person name="Lee J.K."/>
            <person name="Choi B.J."/>
            <person name="Bayburt H."/>
            <person name="Jeon C.O."/>
        </authorList>
    </citation>
    <scope>NUCLEOTIDE SEQUENCE [LARGE SCALE GENOMIC DNA]</scope>
    <source>
        <strain evidence="7 8">G20-9</strain>
    </source>
</reference>
<evidence type="ECO:0000313" key="8">
    <source>
        <dbReference type="Proteomes" id="UP001220530"/>
    </source>
</evidence>
<feature type="domain" description="dUTPase-like" evidence="6">
    <location>
        <begin position="21"/>
        <end position="152"/>
    </location>
</feature>
<dbReference type="PANTHER" id="PTHR11241">
    <property type="entry name" value="DEOXYURIDINE 5'-TRIPHOSPHATE NUCLEOTIDOHYDROLASE"/>
    <property type="match status" value="1"/>
</dbReference>
<dbReference type="NCBIfam" id="TIGR00576">
    <property type="entry name" value="dut"/>
    <property type="match status" value="1"/>
</dbReference>
<dbReference type="Proteomes" id="UP001220530">
    <property type="component" value="Chromosome"/>
</dbReference>
<evidence type="ECO:0000313" key="7">
    <source>
        <dbReference type="EMBL" id="WDR02106.1"/>
    </source>
</evidence>
<protein>
    <recommendedName>
        <fullName evidence="5">Deoxyuridine 5'-triphosphate nucleotidohydrolase</fullName>
        <shortName evidence="5">dUTPase</shortName>
        <ecNumber evidence="5">3.6.1.23</ecNumber>
    </recommendedName>
    <alternativeName>
        <fullName evidence="5">dUTP pyrophosphatase</fullName>
    </alternativeName>
</protein>
<dbReference type="InterPro" id="IPR036157">
    <property type="entry name" value="dUTPase-like_sf"/>
</dbReference>
<comment type="catalytic activity">
    <reaction evidence="4 5">
        <text>dUTP + H2O = dUMP + diphosphate + H(+)</text>
        <dbReference type="Rhea" id="RHEA:10248"/>
        <dbReference type="ChEBI" id="CHEBI:15377"/>
        <dbReference type="ChEBI" id="CHEBI:15378"/>
        <dbReference type="ChEBI" id="CHEBI:33019"/>
        <dbReference type="ChEBI" id="CHEBI:61555"/>
        <dbReference type="ChEBI" id="CHEBI:246422"/>
        <dbReference type="EC" id="3.6.1.23"/>
    </reaction>
</comment>
<dbReference type="EC" id="3.6.1.23" evidence="5"/>
<evidence type="ECO:0000256" key="4">
    <source>
        <dbReference type="ARBA" id="ARBA00047686"/>
    </source>
</evidence>
<comment type="similarity">
    <text evidence="1 5">Belongs to the dUTPase family.</text>
</comment>
<proteinExistence type="inferred from homology"/>
<evidence type="ECO:0000256" key="2">
    <source>
        <dbReference type="ARBA" id="ARBA00022801"/>
    </source>
</evidence>
<feature type="binding site" evidence="5">
    <location>
        <begin position="73"/>
        <end position="75"/>
    </location>
    <ligand>
        <name>substrate</name>
    </ligand>
</feature>
<evidence type="ECO:0000256" key="3">
    <source>
        <dbReference type="ARBA" id="ARBA00023080"/>
    </source>
</evidence>
<feature type="binding site" evidence="5">
    <location>
        <position position="86"/>
    </location>
    <ligand>
        <name>substrate</name>
    </ligand>
</feature>
<keyword evidence="3 5" id="KW-0546">Nucleotide metabolism</keyword>
<evidence type="ECO:0000256" key="5">
    <source>
        <dbReference type="HAMAP-Rule" id="MF_00116"/>
    </source>
</evidence>
<dbReference type="Pfam" id="PF00692">
    <property type="entry name" value="dUTPase"/>
    <property type="match status" value="1"/>
</dbReference>
<comment type="pathway">
    <text evidence="5">Pyrimidine metabolism; dUMP biosynthesis; dUMP from dCTP (dUTP route): step 2/2.</text>
</comment>
<sequence>MPVQTVEIGLSWFEHGRGLSVPRTQSAGAAGVDLMAAISENEPIVLPPGQRALIPCGFAMALPDGYEAQVRPRSGLAIRHGITVLNAPGTIDADYRGEVQVILINFGQDDFSIRRGDRVAQMVVAPFMCSDFILRDNLNDTERGKKGFGSTGHKTS</sequence>
<feature type="binding site" evidence="5">
    <location>
        <begin position="90"/>
        <end position="92"/>
    </location>
    <ligand>
        <name>substrate</name>
    </ligand>
</feature>
<name>A0ABY7YLC7_9HYPH</name>
<evidence type="ECO:0000259" key="6">
    <source>
        <dbReference type="Pfam" id="PF00692"/>
    </source>
</evidence>
<evidence type="ECO:0000256" key="1">
    <source>
        <dbReference type="ARBA" id="ARBA00006581"/>
    </source>
</evidence>
<dbReference type="Gene3D" id="2.70.40.10">
    <property type="match status" value="1"/>
</dbReference>
<dbReference type="GO" id="GO:0004170">
    <property type="term" value="F:dUTP diphosphatase activity"/>
    <property type="evidence" value="ECO:0007669"/>
    <property type="project" value="UniProtKB-EC"/>
</dbReference>
<dbReference type="EMBL" id="CP118246">
    <property type="protein sequence ID" value="WDR02106.1"/>
    <property type="molecule type" value="Genomic_DNA"/>
</dbReference>
<dbReference type="PANTHER" id="PTHR11241:SF0">
    <property type="entry name" value="DEOXYURIDINE 5'-TRIPHOSPHATE NUCLEOTIDOHYDROLASE"/>
    <property type="match status" value="1"/>
</dbReference>
<comment type="cofactor">
    <cofactor evidence="5">
        <name>Mg(2+)</name>
        <dbReference type="ChEBI" id="CHEBI:18420"/>
    </cofactor>
</comment>
<gene>
    <name evidence="5 7" type="primary">dut</name>
    <name evidence="7" type="ORF">PSQ19_15750</name>
</gene>
<dbReference type="SUPFAM" id="SSF51283">
    <property type="entry name" value="dUTPase-like"/>
    <property type="match status" value="1"/>
</dbReference>
<comment type="function">
    <text evidence="5">This enzyme is involved in nucleotide metabolism: it produces dUMP, the immediate precursor of thymidine nucleotides and it decreases the intracellular concentration of dUTP so that uracil cannot be incorporated into DNA.</text>
</comment>
<organism evidence="7 8">
    <name type="scientific">Devosia algicola</name>
    <dbReference type="NCBI Taxonomy" id="3026418"/>
    <lineage>
        <taxon>Bacteria</taxon>
        <taxon>Pseudomonadati</taxon>
        <taxon>Pseudomonadota</taxon>
        <taxon>Alphaproteobacteria</taxon>
        <taxon>Hyphomicrobiales</taxon>
        <taxon>Devosiaceae</taxon>
        <taxon>Devosia</taxon>
    </lineage>
</organism>
<dbReference type="RefSeq" id="WP_282218513.1">
    <property type="nucleotide sequence ID" value="NZ_CP118246.1"/>
</dbReference>
<accession>A0ABY7YLC7</accession>
<keyword evidence="5" id="KW-0479">Metal-binding</keyword>
<dbReference type="NCBIfam" id="NF001862">
    <property type="entry name" value="PRK00601.1"/>
    <property type="match status" value="1"/>
</dbReference>
<dbReference type="InterPro" id="IPR008181">
    <property type="entry name" value="dUTPase"/>
</dbReference>
<keyword evidence="8" id="KW-1185">Reference proteome</keyword>